<accession>A0A2B4RXZ7</accession>
<evidence type="ECO:0008006" key="3">
    <source>
        <dbReference type="Google" id="ProtNLM"/>
    </source>
</evidence>
<sequence>MSVEIFPLSEEDIPGALLRGRNPQQLTIPELRRWLSCRKGAKTNGKKRNLVERVESYIQGGLDKDIVDPDGRENIREMRKDRDYKIQVVLSPVVAFTDFDSSTPVENVGSPENMPTKLPRIDTTVKEIPLPSNVSEEAKHFIDSTVRVTLGKAFEIESSTRDQSSNGECFKLRQCRLTASNFGIVLKRKKKDCTKLVDRLTQ</sequence>
<dbReference type="AlphaFoldDB" id="A0A2B4RXZ7"/>
<name>A0A2B4RXZ7_STYPI</name>
<dbReference type="EMBL" id="LSMT01000287">
    <property type="protein sequence ID" value="PFX21208.1"/>
    <property type="molecule type" value="Genomic_DNA"/>
</dbReference>
<gene>
    <name evidence="1" type="ORF">AWC38_SpisGene14333</name>
</gene>
<comment type="caution">
    <text evidence="1">The sequence shown here is derived from an EMBL/GenBank/DDBJ whole genome shotgun (WGS) entry which is preliminary data.</text>
</comment>
<protein>
    <recommendedName>
        <fullName evidence="3">SAP domain-containing protein</fullName>
    </recommendedName>
</protein>
<keyword evidence="2" id="KW-1185">Reference proteome</keyword>
<organism evidence="1 2">
    <name type="scientific">Stylophora pistillata</name>
    <name type="common">Smooth cauliflower coral</name>
    <dbReference type="NCBI Taxonomy" id="50429"/>
    <lineage>
        <taxon>Eukaryota</taxon>
        <taxon>Metazoa</taxon>
        <taxon>Cnidaria</taxon>
        <taxon>Anthozoa</taxon>
        <taxon>Hexacorallia</taxon>
        <taxon>Scleractinia</taxon>
        <taxon>Astrocoeniina</taxon>
        <taxon>Pocilloporidae</taxon>
        <taxon>Stylophora</taxon>
    </lineage>
</organism>
<evidence type="ECO:0000313" key="1">
    <source>
        <dbReference type="EMBL" id="PFX21208.1"/>
    </source>
</evidence>
<evidence type="ECO:0000313" key="2">
    <source>
        <dbReference type="Proteomes" id="UP000225706"/>
    </source>
</evidence>
<proteinExistence type="predicted"/>
<dbReference type="Proteomes" id="UP000225706">
    <property type="component" value="Unassembled WGS sequence"/>
</dbReference>
<dbReference type="OrthoDB" id="10512876at2759"/>
<reference evidence="2" key="1">
    <citation type="journal article" date="2017" name="bioRxiv">
        <title>Comparative analysis of the genomes of Stylophora pistillata and Acropora digitifera provides evidence for extensive differences between species of corals.</title>
        <authorList>
            <person name="Voolstra C.R."/>
            <person name="Li Y."/>
            <person name="Liew Y.J."/>
            <person name="Baumgarten S."/>
            <person name="Zoccola D."/>
            <person name="Flot J.-F."/>
            <person name="Tambutte S."/>
            <person name="Allemand D."/>
            <person name="Aranda M."/>
        </authorList>
    </citation>
    <scope>NUCLEOTIDE SEQUENCE [LARGE SCALE GENOMIC DNA]</scope>
</reference>